<proteinExistence type="predicted"/>
<accession>A0A6J4RU37</accession>
<dbReference type="AlphaFoldDB" id="A0A6J4RU37"/>
<feature type="domain" description="ABC-type glycine betaine transport system substrate-binding" evidence="1">
    <location>
        <begin position="39"/>
        <end position="299"/>
    </location>
</feature>
<reference evidence="2" key="1">
    <citation type="submission" date="2020-02" db="EMBL/GenBank/DDBJ databases">
        <authorList>
            <person name="Meier V. D."/>
        </authorList>
    </citation>
    <scope>NUCLEOTIDE SEQUENCE</scope>
    <source>
        <strain evidence="2">AVDCRST_MAG65</strain>
    </source>
</reference>
<dbReference type="GO" id="GO:0022857">
    <property type="term" value="F:transmembrane transporter activity"/>
    <property type="evidence" value="ECO:0007669"/>
    <property type="project" value="InterPro"/>
</dbReference>
<organism evidence="2">
    <name type="scientific">uncultured Solirubrobacteraceae bacterium</name>
    <dbReference type="NCBI Taxonomy" id="1162706"/>
    <lineage>
        <taxon>Bacteria</taxon>
        <taxon>Bacillati</taxon>
        <taxon>Actinomycetota</taxon>
        <taxon>Thermoleophilia</taxon>
        <taxon>Solirubrobacterales</taxon>
        <taxon>Solirubrobacteraceae</taxon>
        <taxon>environmental samples</taxon>
    </lineage>
</organism>
<dbReference type="SUPFAM" id="SSF53850">
    <property type="entry name" value="Periplasmic binding protein-like II"/>
    <property type="match status" value="1"/>
</dbReference>
<gene>
    <name evidence="2" type="ORF">AVDCRST_MAG65-1504</name>
</gene>
<evidence type="ECO:0000313" key="2">
    <source>
        <dbReference type="EMBL" id="CAA9482171.1"/>
    </source>
</evidence>
<evidence type="ECO:0000259" key="1">
    <source>
        <dbReference type="Pfam" id="PF04069"/>
    </source>
</evidence>
<dbReference type="GO" id="GO:0043190">
    <property type="term" value="C:ATP-binding cassette (ABC) transporter complex"/>
    <property type="evidence" value="ECO:0007669"/>
    <property type="project" value="InterPro"/>
</dbReference>
<dbReference type="Pfam" id="PF04069">
    <property type="entry name" value="OpuAC"/>
    <property type="match status" value="1"/>
</dbReference>
<dbReference type="Gene3D" id="3.40.190.120">
    <property type="entry name" value="Osmoprotection protein (prox), domain 2"/>
    <property type="match status" value="1"/>
</dbReference>
<dbReference type="EMBL" id="CADCVL010000254">
    <property type="protein sequence ID" value="CAA9482171.1"/>
    <property type="molecule type" value="Genomic_DNA"/>
</dbReference>
<name>A0A6J4RU37_9ACTN</name>
<dbReference type="InterPro" id="IPR007210">
    <property type="entry name" value="ABC_Gly_betaine_transp_sub-bd"/>
</dbReference>
<protein>
    <submittedName>
        <fullName evidence="2">L-proline glycine betaine binding ABC transporter protein ProX</fullName>
    </submittedName>
</protein>
<dbReference type="Gene3D" id="3.40.190.10">
    <property type="entry name" value="Periplasmic binding protein-like II"/>
    <property type="match status" value="1"/>
</dbReference>
<sequence length="304" mass="34120">MARRAVMLAIALVLWLPAWGCGSSGEALPSPKADDRPVIRLGTKNFTEQFILGEIYAQALRARNFRVELKRDLGSSELVDRALIGGAIDLYAEYTGVIVQEIARQRRRPRGAAETYRRAKAFEARRGFAVLEMSPGFDRLANAVTPATARRYRLRGMADLERLGRYRYGGFTENRVRFQGARGVRQAYGLDFTFVPLRPARRYEALERGDVEVIDVLTTEAQLADRSRYRVLADPKGIFGYQNIVPVVSRRALRAHGPRLAPTLDAVTARLTNAALRDMNGAVDLRGEEPADVARRFLRDEDLL</sequence>